<dbReference type="Pfam" id="PF01455">
    <property type="entry name" value="HupF_HypC"/>
    <property type="match status" value="1"/>
</dbReference>
<reference evidence="2 3" key="1">
    <citation type="submission" date="2016-01" db="EMBL/GenBank/DDBJ databases">
        <authorList>
            <person name="Manzoor S."/>
        </authorList>
    </citation>
    <scope>NUCLEOTIDE SEQUENCE [LARGE SCALE GENOMIC DNA]</scope>
    <source>
        <strain evidence="2">Methanoculleus sp MAB1</strain>
    </source>
</reference>
<dbReference type="Proteomes" id="UP000069850">
    <property type="component" value="Chromosome 1"/>
</dbReference>
<dbReference type="PANTHER" id="PTHR35177">
    <property type="entry name" value="HYDROGENASE MATURATION FACTOR HYBG"/>
    <property type="match status" value="1"/>
</dbReference>
<name>A0A0X3BQ94_9EURY</name>
<evidence type="ECO:0000256" key="1">
    <source>
        <dbReference type="ARBA" id="ARBA00006018"/>
    </source>
</evidence>
<dbReference type="GO" id="GO:0005506">
    <property type="term" value="F:iron ion binding"/>
    <property type="evidence" value="ECO:0007669"/>
    <property type="project" value="TreeGrafter"/>
</dbReference>
<dbReference type="InterPro" id="IPR001109">
    <property type="entry name" value="Hydrogenase_HupF/HypC"/>
</dbReference>
<evidence type="ECO:0000313" key="2">
    <source>
        <dbReference type="EMBL" id="CVK34286.1"/>
    </source>
</evidence>
<dbReference type="NCBIfam" id="TIGR00074">
    <property type="entry name" value="hypC_hupF"/>
    <property type="match status" value="1"/>
</dbReference>
<proteinExistence type="inferred from homology"/>
<dbReference type="PANTHER" id="PTHR35177:SF2">
    <property type="entry name" value="HYDROGENASE MATURATION FACTOR HYBG"/>
    <property type="match status" value="1"/>
</dbReference>
<dbReference type="GO" id="GO:1902670">
    <property type="term" value="F:carbon dioxide binding"/>
    <property type="evidence" value="ECO:0007669"/>
    <property type="project" value="TreeGrafter"/>
</dbReference>
<dbReference type="RefSeq" id="WP_062265656.1">
    <property type="nucleotide sequence ID" value="NZ_BSDU01000002.1"/>
</dbReference>
<gene>
    <name evidence="2" type="primary">hypC</name>
    <name evidence="2" type="ORF">MMAB1_3073</name>
</gene>
<dbReference type="Gene3D" id="2.30.30.140">
    <property type="match status" value="1"/>
</dbReference>
<dbReference type="EMBL" id="LT158599">
    <property type="protein sequence ID" value="CVK34286.1"/>
    <property type="molecule type" value="Genomic_DNA"/>
</dbReference>
<dbReference type="GO" id="GO:0051604">
    <property type="term" value="P:protein maturation"/>
    <property type="evidence" value="ECO:0007669"/>
    <property type="project" value="TreeGrafter"/>
</dbReference>
<dbReference type="KEGG" id="mema:MMAB1_3073"/>
<organism evidence="2 3">
    <name type="scientific">Methanoculleus bourgensis</name>
    <dbReference type="NCBI Taxonomy" id="83986"/>
    <lineage>
        <taxon>Archaea</taxon>
        <taxon>Methanobacteriati</taxon>
        <taxon>Methanobacteriota</taxon>
        <taxon>Stenosarchaea group</taxon>
        <taxon>Methanomicrobia</taxon>
        <taxon>Methanomicrobiales</taxon>
        <taxon>Methanomicrobiaceae</taxon>
        <taxon>Methanoculleus</taxon>
    </lineage>
</organism>
<comment type="similarity">
    <text evidence="1">Belongs to the HupF/HypC family.</text>
</comment>
<accession>A0A0X3BQ94</accession>
<dbReference type="GeneID" id="27138558"/>
<sequence length="75" mass="8430">MCIAMPAEVLEIKDGNIGVVDFGDLKQEVRLDLVDVSVGEFVLVHVGFAIQRLSREEGLETREIFRQVHAAMMEE</sequence>
<evidence type="ECO:0000313" key="3">
    <source>
        <dbReference type="Proteomes" id="UP000069850"/>
    </source>
</evidence>
<dbReference type="SUPFAM" id="SSF159127">
    <property type="entry name" value="HupF/HypC-like"/>
    <property type="match status" value="1"/>
</dbReference>
<protein>
    <submittedName>
        <fullName evidence="2">Hydrogenase expression/formation protein HypC</fullName>
    </submittedName>
</protein>
<dbReference type="AlphaFoldDB" id="A0A0X3BQ94"/>
<dbReference type="PRINTS" id="PR00445">
    <property type="entry name" value="HUPFHYPC"/>
</dbReference>
<dbReference type="OrthoDB" id="43695at2157"/>